<dbReference type="AlphaFoldDB" id="A0A6J6DUL1"/>
<evidence type="ECO:0000313" key="1">
    <source>
        <dbReference type="EMBL" id="CAB4567851.1"/>
    </source>
</evidence>
<organism evidence="1">
    <name type="scientific">freshwater metagenome</name>
    <dbReference type="NCBI Taxonomy" id="449393"/>
    <lineage>
        <taxon>unclassified sequences</taxon>
        <taxon>metagenomes</taxon>
        <taxon>ecological metagenomes</taxon>
    </lineage>
</organism>
<protein>
    <submittedName>
        <fullName evidence="1">Unannotated protein</fullName>
    </submittedName>
</protein>
<gene>
    <name evidence="1" type="ORF">UFOPK1683_00506</name>
</gene>
<reference evidence="1" key="1">
    <citation type="submission" date="2020-05" db="EMBL/GenBank/DDBJ databases">
        <authorList>
            <person name="Chiriac C."/>
            <person name="Salcher M."/>
            <person name="Ghai R."/>
            <person name="Kavagutti S V."/>
        </authorList>
    </citation>
    <scope>NUCLEOTIDE SEQUENCE</scope>
</reference>
<name>A0A6J6DUL1_9ZZZZ</name>
<accession>A0A6J6DUL1</accession>
<sequence>MSFYEELLTLGQWLQPTDKLALYRFFIETQKDRYVKDARILQLHGELKTSIANGEITYEVKGDYVFYTAKKKNSAEKYENLRKVKLGKISTLTSKRLQKFFAQSEVDVLANFPLPGVNPQEEGGFGFFACPFYDLNYYSNGRGKIIGFFKKLQAKDDELLEKLLAS</sequence>
<proteinExistence type="predicted"/>
<dbReference type="EMBL" id="CAEZTL010000035">
    <property type="protein sequence ID" value="CAB4567851.1"/>
    <property type="molecule type" value="Genomic_DNA"/>
</dbReference>